<dbReference type="AlphaFoldDB" id="A0A0A9B9V6"/>
<dbReference type="EMBL" id="GBRH01238932">
    <property type="protein sequence ID" value="JAD58963.1"/>
    <property type="molecule type" value="Transcribed_RNA"/>
</dbReference>
<reference evidence="1" key="1">
    <citation type="submission" date="2014-09" db="EMBL/GenBank/DDBJ databases">
        <authorList>
            <person name="Magalhaes I.L.F."/>
            <person name="Oliveira U."/>
            <person name="Santos F.R."/>
            <person name="Vidigal T.H.D.A."/>
            <person name="Brescovit A.D."/>
            <person name="Santos A.J."/>
        </authorList>
    </citation>
    <scope>NUCLEOTIDE SEQUENCE</scope>
    <source>
        <tissue evidence="1">Shoot tissue taken approximately 20 cm above the soil surface</tissue>
    </source>
</reference>
<evidence type="ECO:0000313" key="1">
    <source>
        <dbReference type="EMBL" id="JAD58963.1"/>
    </source>
</evidence>
<proteinExistence type="predicted"/>
<reference evidence="1" key="2">
    <citation type="journal article" date="2015" name="Data Brief">
        <title>Shoot transcriptome of the giant reed, Arundo donax.</title>
        <authorList>
            <person name="Barrero R.A."/>
            <person name="Guerrero F.D."/>
            <person name="Moolhuijzen P."/>
            <person name="Goolsby J.A."/>
            <person name="Tidwell J."/>
            <person name="Bellgard S.E."/>
            <person name="Bellgard M.I."/>
        </authorList>
    </citation>
    <scope>NUCLEOTIDE SEQUENCE</scope>
    <source>
        <tissue evidence="1">Shoot tissue taken approximately 20 cm above the soil surface</tissue>
    </source>
</reference>
<organism evidence="1">
    <name type="scientific">Arundo donax</name>
    <name type="common">Giant reed</name>
    <name type="synonym">Donax arundinaceus</name>
    <dbReference type="NCBI Taxonomy" id="35708"/>
    <lineage>
        <taxon>Eukaryota</taxon>
        <taxon>Viridiplantae</taxon>
        <taxon>Streptophyta</taxon>
        <taxon>Embryophyta</taxon>
        <taxon>Tracheophyta</taxon>
        <taxon>Spermatophyta</taxon>
        <taxon>Magnoliopsida</taxon>
        <taxon>Liliopsida</taxon>
        <taxon>Poales</taxon>
        <taxon>Poaceae</taxon>
        <taxon>PACMAD clade</taxon>
        <taxon>Arundinoideae</taxon>
        <taxon>Arundineae</taxon>
        <taxon>Arundo</taxon>
    </lineage>
</organism>
<name>A0A0A9B9V6_ARUDO</name>
<sequence>MTRRARQFTSITDPRPSRTRALYISTLVALPAISHLLPSLSCTRVEPSNRRRP</sequence>
<accession>A0A0A9B9V6</accession>
<protein>
    <submittedName>
        <fullName evidence="1">Uncharacterized protein</fullName>
    </submittedName>
</protein>